<dbReference type="EC" id="6.3.4.19" evidence="6"/>
<gene>
    <name evidence="6 8" type="primary">tilS</name>
    <name evidence="8" type="ORF">ACFSUD_00080</name>
</gene>
<evidence type="ECO:0000256" key="3">
    <source>
        <dbReference type="ARBA" id="ARBA00022741"/>
    </source>
</evidence>
<dbReference type="RefSeq" id="WP_386370114.1">
    <property type="nucleotide sequence ID" value="NZ_JBHUMP010000001.1"/>
</dbReference>
<accession>A0ABW5TWE6</accession>
<evidence type="ECO:0000313" key="8">
    <source>
        <dbReference type="EMBL" id="MFD2737956.1"/>
    </source>
</evidence>
<evidence type="ECO:0000256" key="1">
    <source>
        <dbReference type="ARBA" id="ARBA00022598"/>
    </source>
</evidence>
<protein>
    <recommendedName>
        <fullName evidence="6">tRNA(Ile)-lysidine synthase</fullName>
        <ecNumber evidence="6">6.3.4.19</ecNumber>
    </recommendedName>
    <alternativeName>
        <fullName evidence="6">tRNA(Ile)-2-lysyl-cytidine synthase</fullName>
    </alternativeName>
    <alternativeName>
        <fullName evidence="6">tRNA(Ile)-lysidine synthetase</fullName>
    </alternativeName>
</protein>
<comment type="function">
    <text evidence="6">Ligates lysine onto the cytidine present at position 34 of the AUA codon-specific tRNA(Ile) that contains the anticodon CAU, in an ATP-dependent manner. Cytidine is converted to lysidine, thus changing the amino acid specificity of the tRNA from methionine to isoleucine.</text>
</comment>
<comment type="catalytic activity">
    <reaction evidence="5 6">
        <text>cytidine(34) in tRNA(Ile2) + L-lysine + ATP = lysidine(34) in tRNA(Ile2) + AMP + diphosphate + H(+)</text>
        <dbReference type="Rhea" id="RHEA:43744"/>
        <dbReference type="Rhea" id="RHEA-COMP:10625"/>
        <dbReference type="Rhea" id="RHEA-COMP:10670"/>
        <dbReference type="ChEBI" id="CHEBI:15378"/>
        <dbReference type="ChEBI" id="CHEBI:30616"/>
        <dbReference type="ChEBI" id="CHEBI:32551"/>
        <dbReference type="ChEBI" id="CHEBI:33019"/>
        <dbReference type="ChEBI" id="CHEBI:82748"/>
        <dbReference type="ChEBI" id="CHEBI:83665"/>
        <dbReference type="ChEBI" id="CHEBI:456215"/>
        <dbReference type="EC" id="6.3.4.19"/>
    </reaction>
</comment>
<comment type="caution">
    <text evidence="8">The sequence shown here is derived from an EMBL/GenBank/DDBJ whole genome shotgun (WGS) entry which is preliminary data.</text>
</comment>
<dbReference type="GO" id="GO:0032267">
    <property type="term" value="F:tRNA(Ile)-lysidine synthase activity"/>
    <property type="evidence" value="ECO:0007669"/>
    <property type="project" value="UniProtKB-EC"/>
</dbReference>
<proteinExistence type="inferred from homology"/>
<dbReference type="PANTHER" id="PTHR43033:SF1">
    <property type="entry name" value="TRNA(ILE)-LYSIDINE SYNTHASE-RELATED"/>
    <property type="match status" value="1"/>
</dbReference>
<dbReference type="Gene3D" id="3.40.50.620">
    <property type="entry name" value="HUPs"/>
    <property type="match status" value="1"/>
</dbReference>
<keyword evidence="4 6" id="KW-0067">ATP-binding</keyword>
<dbReference type="HAMAP" id="MF_01161">
    <property type="entry name" value="tRNA_Ile_lys_synt"/>
    <property type="match status" value="1"/>
</dbReference>
<keyword evidence="9" id="KW-1185">Reference proteome</keyword>
<dbReference type="Pfam" id="PF01171">
    <property type="entry name" value="ATP_bind_3"/>
    <property type="match status" value="1"/>
</dbReference>
<dbReference type="PANTHER" id="PTHR43033">
    <property type="entry name" value="TRNA(ILE)-LYSIDINE SYNTHASE-RELATED"/>
    <property type="match status" value="1"/>
</dbReference>
<keyword evidence="6" id="KW-0963">Cytoplasm</keyword>
<sequence length="414" mass="45011">MTGKVSDALLPHPPERIGVAVSGGGDSMALLQLLHRFCATQVCTLFAVTVDHGLRAGAVEEAALVARHCADLGIEHDILKWHGWDGSGNLQNAARTARYGLMVDWARTRGLDHVALGHTADDQAETLLMRLARRAGVDGLSGMAPRRLHDGITWLRPLLGVSRAELREYLRSEGVVWVEDPSNEDERFERIRARQTLAALAPLGIDAEGLSAVAANLSQARRALDWQTFLAARDMAEIHAGAVVFDRRRLLILPDEIQRRLLIGALNWISGAPYPPRRGAVSGMIKALQKGQAGTVDGCHARPNQGRIWVFREYDKVRDSRAALDTPWDGRWKLRPPADVPQNETLHVGPLGGAGLTQCPDWRATGRPHAVLLSTPAIWQGDALIAAPLAGMGGNWQAELLDGAEGFFTALLSH</sequence>
<organism evidence="8 9">
    <name type="scientific">Sulfitobacter aestuarii</name>
    <dbReference type="NCBI Taxonomy" id="2161676"/>
    <lineage>
        <taxon>Bacteria</taxon>
        <taxon>Pseudomonadati</taxon>
        <taxon>Pseudomonadota</taxon>
        <taxon>Alphaproteobacteria</taxon>
        <taxon>Rhodobacterales</taxon>
        <taxon>Roseobacteraceae</taxon>
        <taxon>Sulfitobacter</taxon>
    </lineage>
</organism>
<comment type="similarity">
    <text evidence="6">Belongs to the tRNA(Ile)-lysidine synthase family.</text>
</comment>
<keyword evidence="1 6" id="KW-0436">Ligase</keyword>
<feature type="domain" description="tRNA(Ile)-lysidine/2-thiocytidine synthase N-terminal" evidence="7">
    <location>
        <begin position="17"/>
        <end position="195"/>
    </location>
</feature>
<keyword evidence="3 6" id="KW-0547">Nucleotide-binding</keyword>
<comment type="subcellular location">
    <subcellularLocation>
        <location evidence="6">Cytoplasm</location>
    </subcellularLocation>
</comment>
<name>A0ABW5TWE6_9RHOB</name>
<dbReference type="Proteomes" id="UP001597474">
    <property type="component" value="Unassembled WGS sequence"/>
</dbReference>
<keyword evidence="2 6" id="KW-0819">tRNA processing</keyword>
<dbReference type="InterPro" id="IPR014729">
    <property type="entry name" value="Rossmann-like_a/b/a_fold"/>
</dbReference>
<dbReference type="InterPro" id="IPR011063">
    <property type="entry name" value="TilS/TtcA_N"/>
</dbReference>
<reference evidence="9" key="1">
    <citation type="journal article" date="2019" name="Int. J. Syst. Evol. Microbiol.">
        <title>The Global Catalogue of Microorganisms (GCM) 10K type strain sequencing project: providing services to taxonomists for standard genome sequencing and annotation.</title>
        <authorList>
            <consortium name="The Broad Institute Genomics Platform"/>
            <consortium name="The Broad Institute Genome Sequencing Center for Infectious Disease"/>
            <person name="Wu L."/>
            <person name="Ma J."/>
        </authorList>
    </citation>
    <scope>NUCLEOTIDE SEQUENCE [LARGE SCALE GENOMIC DNA]</scope>
    <source>
        <strain evidence="9">TISTR 2562</strain>
    </source>
</reference>
<evidence type="ECO:0000256" key="2">
    <source>
        <dbReference type="ARBA" id="ARBA00022694"/>
    </source>
</evidence>
<evidence type="ECO:0000256" key="6">
    <source>
        <dbReference type="HAMAP-Rule" id="MF_01161"/>
    </source>
</evidence>
<comment type="domain">
    <text evidence="6">The N-terminal region contains the highly conserved SGGXDS motif, predicted to be a P-loop motif involved in ATP binding.</text>
</comment>
<dbReference type="InterPro" id="IPR012795">
    <property type="entry name" value="tRNA_Ile_lys_synt_N"/>
</dbReference>
<dbReference type="SUPFAM" id="SSF52402">
    <property type="entry name" value="Adenine nucleotide alpha hydrolases-like"/>
    <property type="match status" value="1"/>
</dbReference>
<dbReference type="NCBIfam" id="TIGR02432">
    <property type="entry name" value="lysidine_TilS_N"/>
    <property type="match status" value="1"/>
</dbReference>
<evidence type="ECO:0000259" key="7">
    <source>
        <dbReference type="Pfam" id="PF01171"/>
    </source>
</evidence>
<dbReference type="InterPro" id="IPR012094">
    <property type="entry name" value="tRNA_Ile_lys_synt"/>
</dbReference>
<evidence type="ECO:0000313" key="9">
    <source>
        <dbReference type="Proteomes" id="UP001597474"/>
    </source>
</evidence>
<dbReference type="CDD" id="cd01992">
    <property type="entry name" value="TilS_N"/>
    <property type="match status" value="1"/>
</dbReference>
<dbReference type="EMBL" id="JBHUMP010000001">
    <property type="protein sequence ID" value="MFD2737956.1"/>
    <property type="molecule type" value="Genomic_DNA"/>
</dbReference>
<evidence type="ECO:0000256" key="5">
    <source>
        <dbReference type="ARBA" id="ARBA00048539"/>
    </source>
</evidence>
<evidence type="ECO:0000256" key="4">
    <source>
        <dbReference type="ARBA" id="ARBA00022840"/>
    </source>
</evidence>
<feature type="binding site" evidence="6">
    <location>
        <begin position="22"/>
        <end position="27"/>
    </location>
    <ligand>
        <name>ATP</name>
        <dbReference type="ChEBI" id="CHEBI:30616"/>
    </ligand>
</feature>